<evidence type="ECO:0000259" key="1">
    <source>
        <dbReference type="Pfam" id="PF20280"/>
    </source>
</evidence>
<comment type="caution">
    <text evidence="2">The sequence shown here is derived from an EMBL/GenBank/DDBJ whole genome shotgun (WGS) entry which is preliminary data.</text>
</comment>
<protein>
    <recommendedName>
        <fullName evidence="1">ABC-three component systems C-terminal domain-containing protein</fullName>
    </recommendedName>
</protein>
<dbReference type="Pfam" id="PF13365">
    <property type="entry name" value="Trypsin_2"/>
    <property type="match status" value="1"/>
</dbReference>
<dbReference type="InterPro" id="IPR046916">
    <property type="entry name" value="ABC-3C_CTD4"/>
</dbReference>
<sequence length="440" mass="50743">MLGNTLEKAKQATVCVLDGSGVLINPYTSQYSYILTAKHVVEDTNVEHITVVNIEGQSLTVIDKLEHLQIDAAILKIERVENIETSYIVGFDNQQQSIKLFGYPSNRRELERAREQLYSYDGILHDIQTNSLVYSISDIIQYEDIEGFSGGGIFLVDDEKEEIFLTAIEFEIFNAQSIDSKINCIKMDEYIELLRNNSWAEIKPNHLSDFIFHSDYIFNNLDLENENSLNVIKNIITNILIHYGVISSEQINPDKIIARFKSRILAYGQDLQNLYDKELWCGFLEFLSIYLSLFSPNNINSVNVNYLDQMFLRFRFIYDHDNSKFRQLFKKLILETELGPLNSDGKILIFTRDNSNTGSPYVSKRVSEQTLTDIGSALTGDRIERVRKNKEISNDILFWPSISDVCLSENEDELSRINILQTTEFKEKIVEIYGEYLSDD</sequence>
<dbReference type="AlphaFoldDB" id="A0A2S7XDB0"/>
<gene>
    <name evidence="2" type="ORF">BTO22_07080</name>
</gene>
<dbReference type="OrthoDB" id="6991140at2"/>
<dbReference type="SUPFAM" id="SSF50494">
    <property type="entry name" value="Trypsin-like serine proteases"/>
    <property type="match status" value="1"/>
</dbReference>
<feature type="domain" description="ABC-three component systems C-terminal" evidence="1">
    <location>
        <begin position="184"/>
        <end position="406"/>
    </location>
</feature>
<proteinExistence type="predicted"/>
<dbReference type="Pfam" id="PF20280">
    <property type="entry name" value="CTD4"/>
    <property type="match status" value="1"/>
</dbReference>
<reference evidence="2 3" key="1">
    <citation type="submission" date="2016-12" db="EMBL/GenBank/DDBJ databases">
        <title>Diversity of luminous bacteria.</title>
        <authorList>
            <person name="Yoshizawa S."/>
            <person name="Kogure K."/>
        </authorList>
    </citation>
    <scope>NUCLEOTIDE SEQUENCE [LARGE SCALE GENOMIC DNA]</scope>
    <source>
        <strain evidence="2 3">ATCC 33715</strain>
    </source>
</reference>
<evidence type="ECO:0000313" key="3">
    <source>
        <dbReference type="Proteomes" id="UP000239263"/>
    </source>
</evidence>
<dbReference type="Proteomes" id="UP000239263">
    <property type="component" value="Unassembled WGS sequence"/>
</dbReference>
<dbReference type="Gene3D" id="2.40.10.10">
    <property type="entry name" value="Trypsin-like serine proteases"/>
    <property type="match status" value="2"/>
</dbReference>
<organism evidence="2 3">
    <name type="scientific">Aliivibrio sifiae</name>
    <dbReference type="NCBI Taxonomy" id="566293"/>
    <lineage>
        <taxon>Bacteria</taxon>
        <taxon>Pseudomonadati</taxon>
        <taxon>Pseudomonadota</taxon>
        <taxon>Gammaproteobacteria</taxon>
        <taxon>Vibrionales</taxon>
        <taxon>Vibrionaceae</taxon>
        <taxon>Aliivibrio</taxon>
    </lineage>
</organism>
<dbReference type="EMBL" id="MSCO01000001">
    <property type="protein sequence ID" value="PQJ89363.1"/>
    <property type="molecule type" value="Genomic_DNA"/>
</dbReference>
<dbReference type="InterPro" id="IPR043504">
    <property type="entry name" value="Peptidase_S1_PA_chymotrypsin"/>
</dbReference>
<dbReference type="RefSeq" id="WP_105054889.1">
    <property type="nucleotide sequence ID" value="NZ_CAWNRT010000001.1"/>
</dbReference>
<name>A0A2S7XDB0_9GAMM</name>
<dbReference type="InterPro" id="IPR009003">
    <property type="entry name" value="Peptidase_S1_PA"/>
</dbReference>
<accession>A0A2S7XDB0</accession>
<evidence type="ECO:0000313" key="2">
    <source>
        <dbReference type="EMBL" id="PQJ89363.1"/>
    </source>
</evidence>